<accession>A0A9C9TH83</accession>
<comment type="caution">
    <text evidence="1">The sequence shown here is derived from an EMBL/GenBank/DDBJ whole genome shotgun (WGS) entry which is preliminary data.</text>
</comment>
<gene>
    <name evidence="1" type="ORF">ENH89_09255</name>
</gene>
<name>A0A9C9TH83_9HYPH</name>
<dbReference type="Proteomes" id="UP000885680">
    <property type="component" value="Unassembled WGS sequence"/>
</dbReference>
<protein>
    <submittedName>
        <fullName evidence="1">Uncharacterized protein</fullName>
    </submittedName>
</protein>
<reference evidence="1" key="1">
    <citation type="journal article" date="2020" name="mSystems">
        <title>Genome- and Community-Level Interaction Insights into Carbon Utilization and Element Cycling Functions of Hydrothermarchaeota in Hydrothermal Sediment.</title>
        <authorList>
            <person name="Zhou Z."/>
            <person name="Liu Y."/>
            <person name="Xu W."/>
            <person name="Pan J."/>
            <person name="Luo Z.H."/>
            <person name="Li M."/>
        </authorList>
    </citation>
    <scope>NUCLEOTIDE SEQUENCE</scope>
    <source>
        <strain evidence="1">HyVt-347</strain>
    </source>
</reference>
<evidence type="ECO:0000313" key="2">
    <source>
        <dbReference type="Proteomes" id="UP000885680"/>
    </source>
</evidence>
<dbReference type="EMBL" id="DRGN01000131">
    <property type="protein sequence ID" value="HEU00528.1"/>
    <property type="molecule type" value="Genomic_DNA"/>
</dbReference>
<dbReference type="AlphaFoldDB" id="A0A9C9TH83"/>
<evidence type="ECO:0000313" key="1">
    <source>
        <dbReference type="EMBL" id="HEU00528.1"/>
    </source>
</evidence>
<sequence length="79" mass="8332">MPDPRSLASGTPFTCPGCGAETDDLDALAETCVDYVSGIGRCPARAEVLDRRRRCQHFRQLLAGDPVGEPFIAGDGGPV</sequence>
<organism evidence="1 2">
    <name type="scientific">Aurantimonas coralicida</name>
    <dbReference type="NCBI Taxonomy" id="182270"/>
    <lineage>
        <taxon>Bacteria</taxon>
        <taxon>Pseudomonadati</taxon>
        <taxon>Pseudomonadota</taxon>
        <taxon>Alphaproteobacteria</taxon>
        <taxon>Hyphomicrobiales</taxon>
        <taxon>Aurantimonadaceae</taxon>
        <taxon>Aurantimonas</taxon>
    </lineage>
</organism>
<proteinExistence type="predicted"/>